<dbReference type="Pfam" id="PF06031">
    <property type="entry name" value="SERTA"/>
    <property type="match status" value="1"/>
</dbReference>
<gene>
    <name evidence="3" type="ORF">NDU88_005645</name>
</gene>
<keyword evidence="4" id="KW-1185">Reference proteome</keyword>
<feature type="region of interest" description="Disordered" evidence="1">
    <location>
        <begin position="57"/>
        <end position="107"/>
    </location>
</feature>
<protein>
    <recommendedName>
        <fullName evidence="2">SERTA domain-containing protein</fullName>
    </recommendedName>
</protein>
<feature type="compositionally biased region" description="Basic and acidic residues" evidence="1">
    <location>
        <begin position="90"/>
        <end position="105"/>
    </location>
</feature>
<evidence type="ECO:0000313" key="3">
    <source>
        <dbReference type="EMBL" id="KAJ1108265.1"/>
    </source>
</evidence>
<dbReference type="GO" id="GO:0005634">
    <property type="term" value="C:nucleus"/>
    <property type="evidence" value="ECO:0007669"/>
    <property type="project" value="TreeGrafter"/>
</dbReference>
<comment type="caution">
    <text evidence="3">The sequence shown here is derived from an EMBL/GenBank/DDBJ whole genome shotgun (WGS) entry which is preliminary data.</text>
</comment>
<dbReference type="EMBL" id="JANPWB010000013">
    <property type="protein sequence ID" value="KAJ1108265.1"/>
    <property type="molecule type" value="Genomic_DNA"/>
</dbReference>
<evidence type="ECO:0000259" key="2">
    <source>
        <dbReference type="PROSITE" id="PS51053"/>
    </source>
</evidence>
<dbReference type="Proteomes" id="UP001066276">
    <property type="component" value="Chromosome 9"/>
</dbReference>
<sequence length="253" mass="27399">MDGVPGSAGACTNSLAAVQSNSLVNISLVKLHQSLRHVEPNLRHLVLVANTLRRLQGDMQGEQGSRSDPKSDVTTSRMDNLSVPVQSSLPREKPDTTDPGRKPAMEDQEESILLSNFDTSLYSSISTILEDLNHIEGLCSSPLQIDEDQLGSLKASAISVNGPREDLSRSSHALVGPLELLSSTSYLDDNLEDIFADIDTSMYDCDPWPATGLLNFRAFSNAEDSFSTAGQNGKLELTELDYLMDVLVGTQTC</sequence>
<dbReference type="PANTHER" id="PTHR16277:SF12">
    <property type="entry name" value="SERTA DOMAIN-CONTAINING PROTEIN 1"/>
    <property type="match status" value="1"/>
</dbReference>
<dbReference type="PROSITE" id="PS51053">
    <property type="entry name" value="SERTA"/>
    <property type="match status" value="1"/>
</dbReference>
<dbReference type="InterPro" id="IPR009263">
    <property type="entry name" value="SERTA_dom"/>
</dbReference>
<reference evidence="3" key="1">
    <citation type="journal article" date="2022" name="bioRxiv">
        <title>Sequencing and chromosome-scale assembly of the giantPleurodeles waltlgenome.</title>
        <authorList>
            <person name="Brown T."/>
            <person name="Elewa A."/>
            <person name="Iarovenko S."/>
            <person name="Subramanian E."/>
            <person name="Araus A.J."/>
            <person name="Petzold A."/>
            <person name="Susuki M."/>
            <person name="Suzuki K.-i.T."/>
            <person name="Hayashi T."/>
            <person name="Toyoda A."/>
            <person name="Oliveira C."/>
            <person name="Osipova E."/>
            <person name="Leigh N.D."/>
            <person name="Simon A."/>
            <person name="Yun M.H."/>
        </authorList>
    </citation>
    <scope>NUCLEOTIDE SEQUENCE</scope>
    <source>
        <strain evidence="3">20211129_DDA</strain>
        <tissue evidence="3">Liver</tissue>
    </source>
</reference>
<feature type="compositionally biased region" description="Polar residues" evidence="1">
    <location>
        <begin position="72"/>
        <end position="89"/>
    </location>
</feature>
<accession>A0AAV7MZY6</accession>
<organism evidence="3 4">
    <name type="scientific">Pleurodeles waltl</name>
    <name type="common">Iberian ribbed newt</name>
    <dbReference type="NCBI Taxonomy" id="8319"/>
    <lineage>
        <taxon>Eukaryota</taxon>
        <taxon>Metazoa</taxon>
        <taxon>Chordata</taxon>
        <taxon>Craniata</taxon>
        <taxon>Vertebrata</taxon>
        <taxon>Euteleostomi</taxon>
        <taxon>Amphibia</taxon>
        <taxon>Batrachia</taxon>
        <taxon>Caudata</taxon>
        <taxon>Salamandroidea</taxon>
        <taxon>Salamandridae</taxon>
        <taxon>Pleurodelinae</taxon>
        <taxon>Pleurodeles</taxon>
    </lineage>
</organism>
<dbReference type="InterPro" id="IPR052262">
    <property type="entry name" value="E2F-SERTA_domain_protein"/>
</dbReference>
<evidence type="ECO:0000256" key="1">
    <source>
        <dbReference type="SAM" id="MobiDB-lite"/>
    </source>
</evidence>
<feature type="domain" description="SERTA" evidence="2">
    <location>
        <begin position="16"/>
        <end position="63"/>
    </location>
</feature>
<proteinExistence type="predicted"/>
<name>A0AAV7MZY6_PLEWA</name>
<evidence type="ECO:0000313" key="4">
    <source>
        <dbReference type="Proteomes" id="UP001066276"/>
    </source>
</evidence>
<dbReference type="AlphaFoldDB" id="A0AAV7MZY6"/>
<dbReference type="PANTHER" id="PTHR16277">
    <property type="entry name" value="CELL DIVISION CYCLE ASSOCIATED PROTEIN 4/SERTA DOMAIN-CONTAINING PROTEIN 2"/>
    <property type="match status" value="1"/>
</dbReference>